<dbReference type="Gene3D" id="1.10.287.130">
    <property type="match status" value="1"/>
</dbReference>
<dbReference type="InterPro" id="IPR003594">
    <property type="entry name" value="HATPase_dom"/>
</dbReference>
<dbReference type="InterPro" id="IPR050428">
    <property type="entry name" value="TCS_sensor_his_kinase"/>
</dbReference>
<dbReference type="CDD" id="cd00082">
    <property type="entry name" value="HisKA"/>
    <property type="match status" value="1"/>
</dbReference>
<organism evidence="12 13">
    <name type="scientific">Malikia spinosa</name>
    <dbReference type="NCBI Taxonomy" id="86180"/>
    <lineage>
        <taxon>Bacteria</taxon>
        <taxon>Pseudomonadati</taxon>
        <taxon>Pseudomonadota</taxon>
        <taxon>Betaproteobacteria</taxon>
        <taxon>Burkholderiales</taxon>
        <taxon>Comamonadaceae</taxon>
        <taxon>Malikia</taxon>
    </lineage>
</organism>
<evidence type="ECO:0000256" key="3">
    <source>
        <dbReference type="ARBA" id="ARBA00012438"/>
    </source>
</evidence>
<dbReference type="SUPFAM" id="SSF55874">
    <property type="entry name" value="ATPase domain of HSP90 chaperone/DNA topoisomerase II/histidine kinase"/>
    <property type="match status" value="1"/>
</dbReference>
<feature type="transmembrane region" description="Helical" evidence="10">
    <location>
        <begin position="21"/>
        <end position="39"/>
    </location>
</feature>
<dbReference type="SMART" id="SM00387">
    <property type="entry name" value="HATPase_c"/>
    <property type="match status" value="1"/>
</dbReference>
<dbReference type="PANTHER" id="PTHR45436:SF1">
    <property type="entry name" value="SENSOR PROTEIN QSEC"/>
    <property type="match status" value="1"/>
</dbReference>
<dbReference type="Pfam" id="PF02518">
    <property type="entry name" value="HATPase_c"/>
    <property type="match status" value="1"/>
</dbReference>
<comment type="caution">
    <text evidence="12">The sequence shown here is derived from an EMBL/GenBank/DDBJ whole genome shotgun (WGS) entry which is preliminary data.</text>
</comment>
<dbReference type="OrthoDB" id="8554694at2"/>
<evidence type="ECO:0000256" key="7">
    <source>
        <dbReference type="ARBA" id="ARBA00022777"/>
    </source>
</evidence>
<evidence type="ECO:0000313" key="12">
    <source>
        <dbReference type="EMBL" id="PRD68247.1"/>
    </source>
</evidence>
<dbReference type="GO" id="GO:0005886">
    <property type="term" value="C:plasma membrane"/>
    <property type="evidence" value="ECO:0007669"/>
    <property type="project" value="TreeGrafter"/>
</dbReference>
<feature type="domain" description="Histidine kinase" evidence="11">
    <location>
        <begin position="263"/>
        <end position="476"/>
    </location>
</feature>
<dbReference type="InterPro" id="IPR003661">
    <property type="entry name" value="HisK_dim/P_dom"/>
</dbReference>
<comment type="catalytic activity">
    <reaction evidence="1">
        <text>ATP + protein L-histidine = ADP + protein N-phospho-L-histidine.</text>
        <dbReference type="EC" id="2.7.13.3"/>
    </reaction>
</comment>
<evidence type="ECO:0000256" key="4">
    <source>
        <dbReference type="ARBA" id="ARBA00022553"/>
    </source>
</evidence>
<dbReference type="InterPro" id="IPR005467">
    <property type="entry name" value="His_kinase_dom"/>
</dbReference>
<evidence type="ECO:0000256" key="8">
    <source>
        <dbReference type="ARBA" id="ARBA00022989"/>
    </source>
</evidence>
<comment type="subcellular location">
    <subcellularLocation>
        <location evidence="2">Membrane</location>
    </subcellularLocation>
</comment>
<accession>A0A2S9KCQ6</accession>
<dbReference type="PANTHER" id="PTHR45436">
    <property type="entry name" value="SENSOR HISTIDINE KINASE YKOH"/>
    <property type="match status" value="1"/>
</dbReference>
<dbReference type="InterPro" id="IPR004358">
    <property type="entry name" value="Sig_transdc_His_kin-like_C"/>
</dbReference>
<evidence type="ECO:0000256" key="9">
    <source>
        <dbReference type="ARBA" id="ARBA00023136"/>
    </source>
</evidence>
<reference evidence="12 13" key="1">
    <citation type="submission" date="2018-03" db="EMBL/GenBank/DDBJ databases">
        <title>Comparative genomics illustrates the genes involved in a hyperalkaliphilic mechanisms of Serpentinomonas isolated from highly-alkaline calcium-rich serpentinized springs.</title>
        <authorList>
            <person name="Suzuki S."/>
            <person name="Ishii S."/>
            <person name="Walworth N."/>
            <person name="Bird L."/>
            <person name="Kuenen J.G."/>
            <person name="Nealson K.H."/>
        </authorList>
    </citation>
    <scope>NUCLEOTIDE SEQUENCE [LARGE SCALE GENOMIC DNA]</scope>
    <source>
        <strain evidence="12 13">83</strain>
    </source>
</reference>
<dbReference type="SMART" id="SM00388">
    <property type="entry name" value="HisKA"/>
    <property type="match status" value="1"/>
</dbReference>
<proteinExistence type="predicted"/>
<dbReference type="Pfam" id="PF00512">
    <property type="entry name" value="HisKA"/>
    <property type="match status" value="1"/>
</dbReference>
<keyword evidence="4" id="KW-0597">Phosphoprotein</keyword>
<dbReference type="GO" id="GO:0000155">
    <property type="term" value="F:phosphorelay sensor kinase activity"/>
    <property type="evidence" value="ECO:0007669"/>
    <property type="project" value="InterPro"/>
</dbReference>
<dbReference type="EC" id="2.7.13.3" evidence="3"/>
<evidence type="ECO:0000256" key="1">
    <source>
        <dbReference type="ARBA" id="ARBA00000085"/>
    </source>
</evidence>
<keyword evidence="8 10" id="KW-1133">Transmembrane helix</keyword>
<dbReference type="SUPFAM" id="SSF47384">
    <property type="entry name" value="Homodimeric domain of signal transducing histidine kinase"/>
    <property type="match status" value="1"/>
</dbReference>
<dbReference type="PRINTS" id="PR00344">
    <property type="entry name" value="BCTRLSENSOR"/>
</dbReference>
<dbReference type="RefSeq" id="WP_105730305.1">
    <property type="nucleotide sequence ID" value="NZ_PVLR01000036.1"/>
</dbReference>
<gene>
    <name evidence="12" type="ORF">C6P61_12780</name>
</gene>
<evidence type="ECO:0000259" key="11">
    <source>
        <dbReference type="PROSITE" id="PS50109"/>
    </source>
</evidence>
<dbReference type="InterPro" id="IPR036097">
    <property type="entry name" value="HisK_dim/P_sf"/>
</dbReference>
<keyword evidence="7 12" id="KW-0418">Kinase</keyword>
<dbReference type="PROSITE" id="PS50109">
    <property type="entry name" value="HIS_KIN"/>
    <property type="match status" value="1"/>
</dbReference>
<protein>
    <recommendedName>
        <fullName evidence="3">histidine kinase</fullName>
        <ecNumber evidence="3">2.7.13.3</ecNumber>
    </recommendedName>
</protein>
<keyword evidence="9 10" id="KW-0472">Membrane</keyword>
<keyword evidence="5" id="KW-0808">Transferase</keyword>
<dbReference type="Pfam" id="PF08521">
    <property type="entry name" value="2CSK_N"/>
    <property type="match status" value="1"/>
</dbReference>
<evidence type="ECO:0000256" key="5">
    <source>
        <dbReference type="ARBA" id="ARBA00022679"/>
    </source>
</evidence>
<sequence>MRETRQATPGRRVSLRRQLMVGILLPVLLFVGFNTVVLYRQMLRAADTAYDRTLLATAKAIGEQLAIEGQGEQARLSGKLSYAALEAFEADNRSRLFYRVTGFAGEMVAGFPDLRPWDGRMPDRGLYAALVNFYDDDYQGVPVRVAVLLQPVSGTERQGMATIQVAETLELRQTLARQILLDTLWRQAGLVLVIAAVVVAVVHRVTRPVRALSAELASRPENDLRPLDAGLAPREIAPLIEGANLHMARLSELLEHQKRFVRDSSHQLRTPLAVLKTQVQSALRGDVEPRLALEEIAQTVQGATELANQMLALAKVEQLRSQADIPLSDWAPIVHTVALDLSALVADKSLDFELETQATPVRAHEWSLRELTRNLLHNAVRHSPPGGRLAIRLALHGTRAELCISDAGPGISAAQRERLFQPFSTDATDPGAGSGLGLAICLGIVQALHGQITLENRVEQGRISGLDARVALPLATPD</sequence>
<keyword evidence="6 10" id="KW-0812">Transmembrane</keyword>
<evidence type="ECO:0000313" key="13">
    <source>
        <dbReference type="Proteomes" id="UP000238326"/>
    </source>
</evidence>
<dbReference type="InterPro" id="IPR036890">
    <property type="entry name" value="HATPase_C_sf"/>
</dbReference>
<evidence type="ECO:0000256" key="10">
    <source>
        <dbReference type="SAM" id="Phobius"/>
    </source>
</evidence>
<dbReference type="Gene3D" id="3.30.565.10">
    <property type="entry name" value="Histidine kinase-like ATPase, C-terminal domain"/>
    <property type="match status" value="1"/>
</dbReference>
<evidence type="ECO:0000256" key="6">
    <source>
        <dbReference type="ARBA" id="ARBA00022692"/>
    </source>
</evidence>
<dbReference type="Proteomes" id="UP000238326">
    <property type="component" value="Unassembled WGS sequence"/>
</dbReference>
<name>A0A2S9KCQ6_9BURK</name>
<evidence type="ECO:0000256" key="2">
    <source>
        <dbReference type="ARBA" id="ARBA00004370"/>
    </source>
</evidence>
<dbReference type="AlphaFoldDB" id="A0A2S9KCQ6"/>
<keyword evidence="13" id="KW-1185">Reference proteome</keyword>
<dbReference type="InterPro" id="IPR013727">
    <property type="entry name" value="2CSK_N"/>
</dbReference>
<dbReference type="EMBL" id="PVLR01000036">
    <property type="protein sequence ID" value="PRD68247.1"/>
    <property type="molecule type" value="Genomic_DNA"/>
</dbReference>